<feature type="non-terminal residue" evidence="3">
    <location>
        <position position="1"/>
    </location>
</feature>
<accession>A0A401QBM3</accession>
<feature type="compositionally biased region" description="Low complexity" evidence="1">
    <location>
        <begin position="231"/>
        <end position="242"/>
    </location>
</feature>
<feature type="domain" description="Myb/SANT-like DNA-binding" evidence="2">
    <location>
        <begin position="28"/>
        <end position="102"/>
    </location>
</feature>
<feature type="region of interest" description="Disordered" evidence="1">
    <location>
        <begin position="363"/>
        <end position="405"/>
    </location>
</feature>
<feature type="compositionally biased region" description="Basic residues" evidence="1">
    <location>
        <begin position="394"/>
        <end position="405"/>
    </location>
</feature>
<evidence type="ECO:0000259" key="2">
    <source>
        <dbReference type="Pfam" id="PF13873"/>
    </source>
</evidence>
<dbReference type="Proteomes" id="UP000288216">
    <property type="component" value="Unassembled WGS sequence"/>
</dbReference>
<comment type="caution">
    <text evidence="3">The sequence shown here is derived from an EMBL/GenBank/DDBJ whole genome shotgun (WGS) entry which is preliminary data.</text>
</comment>
<evidence type="ECO:0000256" key="1">
    <source>
        <dbReference type="SAM" id="MobiDB-lite"/>
    </source>
</evidence>
<sequence>HQRLHTGEKPIQDENMATENIVVKEEGQNLTDDELDTLLHEVEQRRVHILGCGKSKPPRKQQSVAWEQVADILSVNGEVPRTADQCQKELNYLICSARTKQAHNTQEHSLTGGGLAHLKNLTPREEGAWQLLVLSKPVGNGDGDVGLVQACTDATATAGQNAGDSRIPARDLIVASTPQPCSAEAAAEMSEALQLADISDFDGDVQGDGVVEEGAACDAMAAVLKEEHSEPSGGEESSAAESPAPPGHHLDKRTGEDVTDELLIQQLFDFVTETAGRFEASARSQAKSLTDVAQQLQRVAEVHAQHVPISQQMHELVKQREAILSQHNELLRQRKDISLQQNELLRQQNEYLQIINRMVTPAAAPTGQEPPHSETFAAGQNAAPAVMQEVTSRRQGRGRGRRRRN</sequence>
<organism evidence="3 4">
    <name type="scientific">Scyliorhinus torazame</name>
    <name type="common">Cloudy catshark</name>
    <name type="synonym">Catulus torazame</name>
    <dbReference type="NCBI Taxonomy" id="75743"/>
    <lineage>
        <taxon>Eukaryota</taxon>
        <taxon>Metazoa</taxon>
        <taxon>Chordata</taxon>
        <taxon>Craniata</taxon>
        <taxon>Vertebrata</taxon>
        <taxon>Chondrichthyes</taxon>
        <taxon>Elasmobranchii</taxon>
        <taxon>Galeomorphii</taxon>
        <taxon>Galeoidea</taxon>
        <taxon>Carcharhiniformes</taxon>
        <taxon>Scyliorhinidae</taxon>
        <taxon>Scyliorhinus</taxon>
    </lineage>
</organism>
<proteinExistence type="predicted"/>
<dbReference type="Pfam" id="PF13873">
    <property type="entry name" value="Myb_DNA-bind_5"/>
    <property type="match status" value="1"/>
</dbReference>
<dbReference type="OrthoDB" id="6499071at2759"/>
<reference evidence="3 4" key="1">
    <citation type="journal article" date="2018" name="Nat. Ecol. Evol.">
        <title>Shark genomes provide insights into elasmobranch evolution and the origin of vertebrates.</title>
        <authorList>
            <person name="Hara Y"/>
            <person name="Yamaguchi K"/>
            <person name="Onimaru K"/>
            <person name="Kadota M"/>
            <person name="Koyanagi M"/>
            <person name="Keeley SD"/>
            <person name="Tatsumi K"/>
            <person name="Tanaka K"/>
            <person name="Motone F"/>
            <person name="Kageyama Y"/>
            <person name="Nozu R"/>
            <person name="Adachi N"/>
            <person name="Nishimura O"/>
            <person name="Nakagawa R"/>
            <person name="Tanegashima C"/>
            <person name="Kiyatake I"/>
            <person name="Matsumoto R"/>
            <person name="Murakumo K"/>
            <person name="Nishida K"/>
            <person name="Terakita A"/>
            <person name="Kuratani S"/>
            <person name="Sato K"/>
            <person name="Hyodo S Kuraku.S."/>
        </authorList>
    </citation>
    <scope>NUCLEOTIDE SEQUENCE [LARGE SCALE GENOMIC DNA]</scope>
</reference>
<dbReference type="InterPro" id="IPR028002">
    <property type="entry name" value="Myb_DNA-bind_5"/>
</dbReference>
<feature type="region of interest" description="Disordered" evidence="1">
    <location>
        <begin position="225"/>
        <end position="253"/>
    </location>
</feature>
<protein>
    <recommendedName>
        <fullName evidence="2">Myb/SANT-like DNA-binding domain-containing protein</fullName>
    </recommendedName>
</protein>
<keyword evidence="4" id="KW-1185">Reference proteome</keyword>
<gene>
    <name evidence="3" type="ORF">scyTo_0021700</name>
</gene>
<name>A0A401QBM3_SCYTO</name>
<dbReference type="EMBL" id="BFAA01019772">
    <property type="protein sequence ID" value="GCB82717.1"/>
    <property type="molecule type" value="Genomic_DNA"/>
</dbReference>
<evidence type="ECO:0000313" key="3">
    <source>
        <dbReference type="EMBL" id="GCB82717.1"/>
    </source>
</evidence>
<dbReference type="AlphaFoldDB" id="A0A401QBM3"/>
<evidence type="ECO:0000313" key="4">
    <source>
        <dbReference type="Proteomes" id="UP000288216"/>
    </source>
</evidence>